<dbReference type="PROSITE" id="PS51257">
    <property type="entry name" value="PROKAR_LIPOPROTEIN"/>
    <property type="match status" value="1"/>
</dbReference>
<sequence>MTRDRLWFLFLAAAVSSAGVIAACGGGGESSGGAAGSGASGPDAGSSGGGGSGGSGGEGGFINFDGGEQSLVIEPLDPILDVTGVPGSLPFHAKLTDGSNPGAVDWFLDDVTVGTIGADGVFASGGFVAGKAKVTAKSGQLEASTTLTVRVKIAENAGSLTPDDQTKLDTGGNADPGFRWLYPYDKTVFPRGLAAPTLQLAGNADAVLVKIHVGDFEYKGYFGPSAPARVDLPPAVWKGVTQSAGPGAAVSVTATKLVGGVATGPVTQSWRIAQGSLSGIVYYNTYVSKLANGGAVMRIKPGSNAEVLLGGCNVCHSVSANGNVLATGVNWTVDNPLDSASYDLTQDGTASQRYLDNDGRKFSFGGLTPDGTYMITNGIPASGSPVRGLAGEYPSVLLDTKTGANVGASSFTNAVKYALTPTFSPDGKHLAFSWYDASPGRTLAMMDVDLLQSPPSFSAITELLTVPSGIVGWPSFTPDGAAVLYHAGDRFDTAGYGATASYGEVFLVETATKAVNKLAALNGYDENGQLYLPFGDAEEARLNYEPTILPVAVGGYYWVFFTSRRVYGNTIGPGGTVPEGNNKWGKFENNVETPSPRKKLWVAAIDIDYQGKPDPSHPAFYLPGQELEAGNMRAFAALEPCKDLNQPCESAASCCNGNVCRPADVNGDGTKELVCVPPPANECAQEGESCETAANCCAPGSLCINNRCAAPTPK</sequence>
<name>A0A4U1IGS1_9BACT</name>
<dbReference type="AlphaFoldDB" id="A0A4U1IGS1"/>
<dbReference type="EMBL" id="SSMQ01000132">
    <property type="protein sequence ID" value="TKC92996.1"/>
    <property type="molecule type" value="Genomic_DNA"/>
</dbReference>
<accession>A0A4U1IGS1</accession>
<dbReference type="SUPFAM" id="SSF82171">
    <property type="entry name" value="DPP6 N-terminal domain-like"/>
    <property type="match status" value="1"/>
</dbReference>
<dbReference type="OrthoDB" id="5481610at2"/>
<dbReference type="Gene3D" id="2.120.10.30">
    <property type="entry name" value="TolB, C-terminal domain"/>
    <property type="match status" value="1"/>
</dbReference>
<dbReference type="RefSeq" id="WP_136936334.1">
    <property type="nucleotide sequence ID" value="NZ_SSMQ01000132.1"/>
</dbReference>
<feature type="chain" id="PRO_5020673915" description="TolB protein" evidence="2">
    <location>
        <begin position="23"/>
        <end position="714"/>
    </location>
</feature>
<comment type="caution">
    <text evidence="3">The sequence shown here is derived from an EMBL/GenBank/DDBJ whole genome shotgun (WGS) entry which is preliminary data.</text>
</comment>
<evidence type="ECO:0000313" key="4">
    <source>
        <dbReference type="Proteomes" id="UP000309215"/>
    </source>
</evidence>
<proteinExistence type="predicted"/>
<evidence type="ECO:0000313" key="3">
    <source>
        <dbReference type="EMBL" id="TKC92996.1"/>
    </source>
</evidence>
<keyword evidence="2" id="KW-0732">Signal</keyword>
<organism evidence="3 4">
    <name type="scientific">Polyangium fumosum</name>
    <dbReference type="NCBI Taxonomy" id="889272"/>
    <lineage>
        <taxon>Bacteria</taxon>
        <taxon>Pseudomonadati</taxon>
        <taxon>Myxococcota</taxon>
        <taxon>Polyangia</taxon>
        <taxon>Polyangiales</taxon>
        <taxon>Polyangiaceae</taxon>
        <taxon>Polyangium</taxon>
    </lineage>
</organism>
<evidence type="ECO:0000256" key="1">
    <source>
        <dbReference type="SAM" id="MobiDB-lite"/>
    </source>
</evidence>
<evidence type="ECO:0000256" key="2">
    <source>
        <dbReference type="SAM" id="SignalP"/>
    </source>
</evidence>
<protein>
    <recommendedName>
        <fullName evidence="5">TolB protein</fullName>
    </recommendedName>
</protein>
<keyword evidence="4" id="KW-1185">Reference proteome</keyword>
<dbReference type="InterPro" id="IPR011042">
    <property type="entry name" value="6-blade_b-propeller_TolB-like"/>
</dbReference>
<evidence type="ECO:0008006" key="5">
    <source>
        <dbReference type="Google" id="ProtNLM"/>
    </source>
</evidence>
<feature type="signal peptide" evidence="2">
    <location>
        <begin position="1"/>
        <end position="22"/>
    </location>
</feature>
<feature type="region of interest" description="Disordered" evidence="1">
    <location>
        <begin position="31"/>
        <end position="60"/>
    </location>
</feature>
<dbReference type="Proteomes" id="UP000309215">
    <property type="component" value="Unassembled WGS sequence"/>
</dbReference>
<feature type="compositionally biased region" description="Gly residues" evidence="1">
    <location>
        <begin position="46"/>
        <end position="60"/>
    </location>
</feature>
<dbReference type="Pfam" id="PF07676">
    <property type="entry name" value="PD40"/>
    <property type="match status" value="1"/>
</dbReference>
<gene>
    <name evidence="3" type="ORF">E8A74_50205</name>
</gene>
<dbReference type="InterPro" id="IPR011659">
    <property type="entry name" value="WD40"/>
</dbReference>
<reference evidence="3 4" key="1">
    <citation type="submission" date="2019-04" db="EMBL/GenBank/DDBJ databases">
        <authorList>
            <person name="Li Y."/>
            <person name="Wang J."/>
        </authorList>
    </citation>
    <scope>NUCLEOTIDE SEQUENCE [LARGE SCALE GENOMIC DNA]</scope>
    <source>
        <strain evidence="3 4">DSM 14668</strain>
    </source>
</reference>